<dbReference type="GO" id="GO:0005737">
    <property type="term" value="C:cytoplasm"/>
    <property type="evidence" value="ECO:0007669"/>
    <property type="project" value="TreeGrafter"/>
</dbReference>
<dbReference type="GO" id="GO:0004674">
    <property type="term" value="F:protein serine/threonine kinase activity"/>
    <property type="evidence" value="ECO:0007669"/>
    <property type="project" value="InterPro"/>
</dbReference>
<reference evidence="3 4" key="2">
    <citation type="submission" date="2018-03" db="EMBL/GenBank/DDBJ databases">
        <title>The ancient ancestry and fast evolution of plastids.</title>
        <authorList>
            <person name="Moore K.R."/>
            <person name="Magnabosco C."/>
            <person name="Momper L."/>
            <person name="Gold D.A."/>
            <person name="Bosak T."/>
            <person name="Fournier G.P."/>
        </authorList>
    </citation>
    <scope>NUCLEOTIDE SEQUENCE [LARGE SCALE GENOMIC DNA]</scope>
    <source>
        <strain evidence="3 4">CCAP 1448/3</strain>
    </source>
</reference>
<dbReference type="InterPro" id="IPR045269">
    <property type="entry name" value="Atg1-like"/>
</dbReference>
<dbReference type="InterPro" id="IPR000719">
    <property type="entry name" value="Prot_kinase_dom"/>
</dbReference>
<dbReference type="OrthoDB" id="5782056at2"/>
<dbReference type="GO" id="GO:0005524">
    <property type="term" value="F:ATP binding"/>
    <property type="evidence" value="ECO:0007669"/>
    <property type="project" value="InterPro"/>
</dbReference>
<dbReference type="RefSeq" id="WP_106287000.1">
    <property type="nucleotide sequence ID" value="NZ_CAWNTC010000143.1"/>
</dbReference>
<sequence>MPLQLATESKVLTCSSTGQSISLIKQLATSGEGEVWRTNIAGYLAKIYHHPDSQRIRKLEVMIANPPQDPNAQIKHTSFAWPKSLLRDERGQSIGFLMPQIVDSVEILDVYNPRRRQAVVPGFNWLYLHATAVNIASIIAAIHRAGYVLGDIKPQNILVNNQALASIIDTDSFQVKDSETQAIYRCPVGSEGFTPPELLGQDLATTDQTEIHDRFRLGVIIYLLLFGDHPFKGKWVGKGDSPEPHQLLRQGFWPYGMNSLIQPGPLTIPLDTVHPELQKCFQRCFTDGHAHPELRPSAQKWFSTLQLALKELKVCRKNPRHYHSESYGKCYWCDRQRQLGVDIFPRELNWLETKSKTLSNRFKRTVKKTNIKAAKLQKRQKLTPTLNLAQLISKASISVPKFSQPGKLAPKAALSASSPGLGTSNGFKSPTLQGQGVTDNKLLIWGLASFFALSGLIIALINLVGDVEMSDRQWGSTMFAIAIGLGLLGMAGLLLKWTRSENL</sequence>
<evidence type="ECO:0000259" key="2">
    <source>
        <dbReference type="PROSITE" id="PS50011"/>
    </source>
</evidence>
<keyword evidence="1" id="KW-0472">Membrane</keyword>
<protein>
    <recommendedName>
        <fullName evidence="2">Protein kinase domain-containing protein</fullName>
    </recommendedName>
</protein>
<dbReference type="Proteomes" id="UP000238762">
    <property type="component" value="Unassembled WGS sequence"/>
</dbReference>
<organism evidence="3 4">
    <name type="scientific">Merismopedia glauca CCAP 1448/3</name>
    <dbReference type="NCBI Taxonomy" id="1296344"/>
    <lineage>
        <taxon>Bacteria</taxon>
        <taxon>Bacillati</taxon>
        <taxon>Cyanobacteriota</taxon>
        <taxon>Cyanophyceae</taxon>
        <taxon>Synechococcales</taxon>
        <taxon>Merismopediaceae</taxon>
        <taxon>Merismopedia</taxon>
    </lineage>
</organism>
<dbReference type="Gene3D" id="1.10.510.10">
    <property type="entry name" value="Transferase(Phosphotransferase) domain 1"/>
    <property type="match status" value="1"/>
</dbReference>
<dbReference type="PANTHER" id="PTHR24348">
    <property type="entry name" value="SERINE/THREONINE-PROTEIN KINASE UNC-51-RELATED"/>
    <property type="match status" value="1"/>
</dbReference>
<feature type="domain" description="Protein kinase" evidence="2">
    <location>
        <begin position="21"/>
        <end position="309"/>
    </location>
</feature>
<name>A0A2T1C9E2_9CYAN</name>
<dbReference type="SUPFAM" id="SSF56112">
    <property type="entry name" value="Protein kinase-like (PK-like)"/>
    <property type="match status" value="1"/>
</dbReference>
<keyword evidence="1" id="KW-1133">Transmembrane helix</keyword>
<evidence type="ECO:0000256" key="1">
    <source>
        <dbReference type="SAM" id="Phobius"/>
    </source>
</evidence>
<dbReference type="Pfam" id="PF00069">
    <property type="entry name" value="Pkinase"/>
    <property type="match status" value="1"/>
</dbReference>
<proteinExistence type="predicted"/>
<accession>A0A2T1C9E2</accession>
<gene>
    <name evidence="3" type="ORF">C7B64_02060</name>
</gene>
<comment type="caution">
    <text evidence="3">The sequence shown here is derived from an EMBL/GenBank/DDBJ whole genome shotgun (WGS) entry which is preliminary data.</text>
</comment>
<evidence type="ECO:0000313" key="3">
    <source>
        <dbReference type="EMBL" id="PSB04895.1"/>
    </source>
</evidence>
<keyword evidence="1" id="KW-0812">Transmembrane</keyword>
<dbReference type="InterPro" id="IPR011009">
    <property type="entry name" value="Kinase-like_dom_sf"/>
</dbReference>
<dbReference type="PROSITE" id="PS50011">
    <property type="entry name" value="PROTEIN_KINASE_DOM"/>
    <property type="match status" value="1"/>
</dbReference>
<feature type="transmembrane region" description="Helical" evidence="1">
    <location>
        <begin position="442"/>
        <end position="465"/>
    </location>
</feature>
<reference evidence="3 4" key="1">
    <citation type="submission" date="2018-02" db="EMBL/GenBank/DDBJ databases">
        <authorList>
            <person name="Cohen D.B."/>
            <person name="Kent A.D."/>
        </authorList>
    </citation>
    <scope>NUCLEOTIDE SEQUENCE [LARGE SCALE GENOMIC DNA]</scope>
    <source>
        <strain evidence="3 4">CCAP 1448/3</strain>
    </source>
</reference>
<keyword evidence="4" id="KW-1185">Reference proteome</keyword>
<evidence type="ECO:0000313" key="4">
    <source>
        <dbReference type="Proteomes" id="UP000238762"/>
    </source>
</evidence>
<dbReference type="EMBL" id="PVWJ01000006">
    <property type="protein sequence ID" value="PSB04895.1"/>
    <property type="molecule type" value="Genomic_DNA"/>
</dbReference>
<dbReference type="AlphaFoldDB" id="A0A2T1C9E2"/>
<feature type="transmembrane region" description="Helical" evidence="1">
    <location>
        <begin position="477"/>
        <end position="497"/>
    </location>
</feature>